<accession>A0A419SMC6</accession>
<evidence type="ECO:0000313" key="2">
    <source>
        <dbReference type="Proteomes" id="UP000284219"/>
    </source>
</evidence>
<sequence length="101" mass="11729">MSVRIRFNHEQLEALVLAHLRSQYPQFNLRDAILESSTGVGDEVRSWWIACEHQDGNESIIEDEQILLLIQEDKGWQKIKEHRVSVTEREGFILEVVGLDS</sequence>
<organism evidence="1 2">
    <name type="scientific">Ammoniphilus oxalaticus</name>
    <dbReference type="NCBI Taxonomy" id="66863"/>
    <lineage>
        <taxon>Bacteria</taxon>
        <taxon>Bacillati</taxon>
        <taxon>Bacillota</taxon>
        <taxon>Bacilli</taxon>
        <taxon>Bacillales</taxon>
        <taxon>Paenibacillaceae</taxon>
        <taxon>Aneurinibacillus group</taxon>
        <taxon>Ammoniphilus</taxon>
    </lineage>
</organism>
<evidence type="ECO:0000313" key="1">
    <source>
        <dbReference type="EMBL" id="RKD25124.1"/>
    </source>
</evidence>
<name>A0A419SMC6_9BACL</name>
<gene>
    <name evidence="1" type="ORF">BEP19_04715</name>
</gene>
<protein>
    <submittedName>
        <fullName evidence="1">Uncharacterized protein</fullName>
    </submittedName>
</protein>
<dbReference type="EMBL" id="MCHY01000007">
    <property type="protein sequence ID" value="RKD25124.1"/>
    <property type="molecule type" value="Genomic_DNA"/>
</dbReference>
<dbReference type="RefSeq" id="WP_120188947.1">
    <property type="nucleotide sequence ID" value="NZ_MCHY01000007.1"/>
</dbReference>
<comment type="caution">
    <text evidence="1">The sequence shown here is derived from an EMBL/GenBank/DDBJ whole genome shotgun (WGS) entry which is preliminary data.</text>
</comment>
<dbReference type="AlphaFoldDB" id="A0A419SMC6"/>
<reference evidence="1 2" key="1">
    <citation type="submission" date="2016-08" db="EMBL/GenBank/DDBJ databases">
        <title>Novel Firmicute Genomes.</title>
        <authorList>
            <person name="Poppleton D.I."/>
            <person name="Gribaldo S."/>
        </authorList>
    </citation>
    <scope>NUCLEOTIDE SEQUENCE [LARGE SCALE GENOMIC DNA]</scope>
    <source>
        <strain evidence="1 2">RAOx-1</strain>
    </source>
</reference>
<dbReference type="OrthoDB" id="2679321at2"/>
<proteinExistence type="predicted"/>
<dbReference type="Proteomes" id="UP000284219">
    <property type="component" value="Unassembled WGS sequence"/>
</dbReference>
<keyword evidence="2" id="KW-1185">Reference proteome</keyword>